<dbReference type="SUPFAM" id="SSF52096">
    <property type="entry name" value="ClpP/crotonase"/>
    <property type="match status" value="1"/>
</dbReference>
<dbReference type="InterPro" id="IPR001753">
    <property type="entry name" value="Enoyl-CoA_hydra/iso"/>
</dbReference>
<protein>
    <submittedName>
        <fullName evidence="4">Enoyl-CoA hydratase/carnithine racemase</fullName>
    </submittedName>
</protein>
<dbReference type="PROSITE" id="PS00166">
    <property type="entry name" value="ENOYL_COA_HYDRATASE"/>
    <property type="match status" value="1"/>
</dbReference>
<dbReference type="Gene3D" id="1.10.12.10">
    <property type="entry name" value="Lyase 2-enoyl-coa Hydratase, Chain A, domain 2"/>
    <property type="match status" value="1"/>
</dbReference>
<dbReference type="PANTHER" id="PTHR43459:SF1">
    <property type="entry name" value="EG:BACN32G11.4 PROTEIN"/>
    <property type="match status" value="1"/>
</dbReference>
<proteinExistence type="inferred from homology"/>
<organism evidence="4 5">
    <name type="scientific">Variovorax ginsengisoli</name>
    <dbReference type="NCBI Taxonomy" id="363844"/>
    <lineage>
        <taxon>Bacteria</taxon>
        <taxon>Pseudomonadati</taxon>
        <taxon>Pseudomonadota</taxon>
        <taxon>Betaproteobacteria</taxon>
        <taxon>Burkholderiales</taxon>
        <taxon>Comamonadaceae</taxon>
        <taxon>Variovorax</taxon>
    </lineage>
</organism>
<feature type="region of interest" description="Disordered" evidence="3">
    <location>
        <begin position="1"/>
        <end position="20"/>
    </location>
</feature>
<comment type="similarity">
    <text evidence="1 2">Belongs to the enoyl-CoA hydratase/isomerase family.</text>
</comment>
<dbReference type="NCBIfam" id="NF005700">
    <property type="entry name" value="PRK07511.1"/>
    <property type="match status" value="1"/>
</dbReference>
<comment type="caution">
    <text evidence="4">The sequence shown here is derived from an EMBL/GenBank/DDBJ whole genome shotgun (WGS) entry which is preliminary data.</text>
</comment>
<keyword evidence="5" id="KW-1185">Reference proteome</keyword>
<dbReference type="PANTHER" id="PTHR43459">
    <property type="entry name" value="ENOYL-COA HYDRATASE"/>
    <property type="match status" value="1"/>
</dbReference>
<evidence type="ECO:0000313" key="4">
    <source>
        <dbReference type="EMBL" id="MDP9898981.1"/>
    </source>
</evidence>
<dbReference type="InterPro" id="IPR014748">
    <property type="entry name" value="Enoyl-CoA_hydra_C"/>
</dbReference>
<dbReference type="CDD" id="cd06558">
    <property type="entry name" value="crotonase-like"/>
    <property type="match status" value="1"/>
</dbReference>
<dbReference type="InterPro" id="IPR029045">
    <property type="entry name" value="ClpP/crotonase-like_dom_sf"/>
</dbReference>
<dbReference type="Proteomes" id="UP001226867">
    <property type="component" value="Unassembled WGS sequence"/>
</dbReference>
<name>A0ABT9S5F9_9BURK</name>
<accession>A0ABT9S5F9</accession>
<feature type="compositionally biased region" description="Basic and acidic residues" evidence="3">
    <location>
        <begin position="1"/>
        <end position="13"/>
    </location>
</feature>
<dbReference type="Gene3D" id="3.90.226.10">
    <property type="entry name" value="2-enoyl-CoA Hydratase, Chain A, domain 1"/>
    <property type="match status" value="1"/>
</dbReference>
<reference evidence="4 5" key="1">
    <citation type="submission" date="2023-07" db="EMBL/GenBank/DDBJ databases">
        <title>Sorghum-associated microbial communities from plants grown in Nebraska, USA.</title>
        <authorList>
            <person name="Schachtman D."/>
        </authorList>
    </citation>
    <scope>NUCLEOTIDE SEQUENCE [LARGE SCALE GENOMIC DNA]</scope>
    <source>
        <strain evidence="4 5">DS1607</strain>
    </source>
</reference>
<dbReference type="InterPro" id="IPR018376">
    <property type="entry name" value="Enoyl-CoA_hyd/isom_CS"/>
</dbReference>
<evidence type="ECO:0000256" key="1">
    <source>
        <dbReference type="ARBA" id="ARBA00005254"/>
    </source>
</evidence>
<evidence type="ECO:0000256" key="3">
    <source>
        <dbReference type="SAM" id="MobiDB-lite"/>
    </source>
</evidence>
<evidence type="ECO:0000256" key="2">
    <source>
        <dbReference type="RuleBase" id="RU003707"/>
    </source>
</evidence>
<dbReference type="Pfam" id="PF00378">
    <property type="entry name" value="ECH_1"/>
    <property type="match status" value="1"/>
</dbReference>
<dbReference type="EMBL" id="JAUSRO010000003">
    <property type="protein sequence ID" value="MDP9898981.1"/>
    <property type="molecule type" value="Genomic_DNA"/>
</dbReference>
<sequence>MKKNDPKDKRRSMTAEIKSTTEGSTLVLTLSNPSQRNALGPDMYAAAVEALNGADDSSEVRAVVIVGEGAWFCAGGSLQRLQANRAQPPAVQAESIEGLHNWIDTIRSCSKPVIAAVEGAAAGAGFSLALACDFIVSARDAVFAASYSNVALTPDGGLSWHLAQALPRQLASEWLMGGERIAAPRLHALGLVNELTDNGQALSAAMALAARLGGRAPNALASIKELLSEARGATLGDHLAQERDHFVRNLHHPNAGIGIAAFLAKQPPHYD</sequence>
<dbReference type="NCBIfam" id="NF046063">
    <property type="entry name" value="oxepin_alt"/>
    <property type="match status" value="1"/>
</dbReference>
<gene>
    <name evidence="4" type="ORF">J2W36_001225</name>
</gene>
<evidence type="ECO:0000313" key="5">
    <source>
        <dbReference type="Proteomes" id="UP001226867"/>
    </source>
</evidence>